<comment type="caution">
    <text evidence="2">The sequence shown here is derived from an EMBL/GenBank/DDBJ whole genome shotgun (WGS) entry which is preliminary data.</text>
</comment>
<name>A0ABD5T692_9EURY</name>
<keyword evidence="3" id="KW-1185">Reference proteome</keyword>
<keyword evidence="1" id="KW-0812">Transmembrane</keyword>
<keyword evidence="2" id="KW-0540">Nuclease</keyword>
<feature type="non-terminal residue" evidence="2">
    <location>
        <position position="1"/>
    </location>
</feature>
<dbReference type="EMBL" id="JBHSWT010000698">
    <property type="protein sequence ID" value="MFC6772229.1"/>
    <property type="molecule type" value="Genomic_DNA"/>
</dbReference>
<organism evidence="2 3">
    <name type="scientific">Halorubrum pallidum</name>
    <dbReference type="NCBI Taxonomy" id="1526114"/>
    <lineage>
        <taxon>Archaea</taxon>
        <taxon>Methanobacteriati</taxon>
        <taxon>Methanobacteriota</taxon>
        <taxon>Stenosarchaea group</taxon>
        <taxon>Halobacteria</taxon>
        <taxon>Halobacteriales</taxon>
        <taxon>Haloferacaceae</taxon>
        <taxon>Halorubrum</taxon>
    </lineage>
</organism>
<accession>A0ABD5T692</accession>
<dbReference type="AlphaFoldDB" id="A0ABD5T692"/>
<evidence type="ECO:0000313" key="3">
    <source>
        <dbReference type="Proteomes" id="UP001596274"/>
    </source>
</evidence>
<sequence>EYAAMPLHEKAMENKWLAGGSVVATLLVVVGLLVIGGII</sequence>
<dbReference type="Proteomes" id="UP001596274">
    <property type="component" value="Unassembled WGS sequence"/>
</dbReference>
<dbReference type="GO" id="GO:0004519">
    <property type="term" value="F:endonuclease activity"/>
    <property type="evidence" value="ECO:0007669"/>
    <property type="project" value="UniProtKB-KW"/>
</dbReference>
<proteinExistence type="predicted"/>
<keyword evidence="2" id="KW-0255">Endonuclease</keyword>
<keyword evidence="1" id="KW-0472">Membrane</keyword>
<evidence type="ECO:0000313" key="2">
    <source>
        <dbReference type="EMBL" id="MFC6772229.1"/>
    </source>
</evidence>
<keyword evidence="2" id="KW-0378">Hydrolase</keyword>
<evidence type="ECO:0000256" key="1">
    <source>
        <dbReference type="SAM" id="Phobius"/>
    </source>
</evidence>
<feature type="transmembrane region" description="Helical" evidence="1">
    <location>
        <begin position="16"/>
        <end position="38"/>
    </location>
</feature>
<gene>
    <name evidence="2" type="ORF">ACFQDD_12010</name>
</gene>
<keyword evidence="1" id="KW-1133">Transmembrane helix</keyword>
<protein>
    <submittedName>
        <fullName evidence="2">Restriction endonuclease</fullName>
    </submittedName>
</protein>
<reference evidence="2 3" key="1">
    <citation type="journal article" date="2019" name="Int. J. Syst. Evol. Microbiol.">
        <title>The Global Catalogue of Microorganisms (GCM) 10K type strain sequencing project: providing services to taxonomists for standard genome sequencing and annotation.</title>
        <authorList>
            <consortium name="The Broad Institute Genomics Platform"/>
            <consortium name="The Broad Institute Genome Sequencing Center for Infectious Disease"/>
            <person name="Wu L."/>
            <person name="Ma J."/>
        </authorList>
    </citation>
    <scope>NUCLEOTIDE SEQUENCE [LARGE SCALE GENOMIC DNA]</scope>
    <source>
        <strain evidence="2 3">PJ61</strain>
    </source>
</reference>